<name>D3V2I6_XENBS</name>
<accession>D3V2I6</accession>
<dbReference type="KEGG" id="xbo:XBJ1_1825"/>
<dbReference type="HOGENOM" id="CLU_3067667_0_0_6"/>
<proteinExistence type="predicted"/>
<reference evidence="1" key="1">
    <citation type="journal article" date="2011" name="PLoS ONE">
        <title>The entomopathogenic bacterial endosymbionts xenorhabdus and photorhabdus: convergent lifestyles from divergent genomes.</title>
        <authorList>
            <person name="Chaston J.M."/>
            <person name="Suen G."/>
            <person name="Tucker S.L."/>
            <person name="Andersen A.W."/>
            <person name="Bhasin A."/>
            <person name="Bode E."/>
            <person name="Bode H.B."/>
            <person name="Brachmann A.O."/>
            <person name="Cowles C.E."/>
            <person name="Cowles K.N."/>
            <person name="Darby C."/>
            <person name="de Leon L."/>
            <person name="Drace K."/>
            <person name="Du Z."/>
            <person name="Givaudan A."/>
            <person name="Herbert Tran E.E."/>
            <person name="Jewell K.A."/>
            <person name="Knack J.J."/>
            <person name="Krasomil-Osterfeld K.C."/>
            <person name="Kukor R."/>
            <person name="Lanois A."/>
            <person name="Latreille P."/>
            <person name="Leimgruber N.K."/>
            <person name="Lipke C.M."/>
            <person name="Liu R."/>
            <person name="Lu X."/>
            <person name="Martens E.C."/>
            <person name="Marri P.R."/>
            <person name="Medigue C."/>
            <person name="Menard M.L."/>
            <person name="Miller N.M."/>
            <person name="Morales-Soto N."/>
            <person name="Norton S."/>
            <person name="Ogier J.C."/>
            <person name="Orchard S.S."/>
            <person name="Park D."/>
            <person name="Park Y."/>
            <person name="Qurollo B.A."/>
            <person name="Sugar D.R."/>
            <person name="Richards G.R."/>
            <person name="Rouy Z."/>
            <person name="Slominski B."/>
            <person name="Slominski K."/>
            <person name="Snyder H."/>
            <person name="Tjaden B.C."/>
            <person name="van der Hoeven R."/>
            <person name="Welch R.D."/>
            <person name="Wheeler C."/>
            <person name="Xiang B."/>
            <person name="Barbazuk B."/>
            <person name="Gaudriault S."/>
            <person name="Goodner B."/>
            <person name="Slater S.C."/>
            <person name="Forst S."/>
            <person name="Goldman B.S."/>
            <person name="Goodrich-Blair H."/>
        </authorList>
    </citation>
    <scope>NUCLEOTIDE SEQUENCE [LARGE SCALE GENOMIC DNA]</scope>
    <source>
        <strain evidence="1">SS-2004</strain>
    </source>
</reference>
<sequence length="53" mass="6312">MSTECKNYIDYLSYSSVLLYRYPYMLKKNVMSLMNYQLTFVAAQAINTVSWVR</sequence>
<gene>
    <name evidence="1" type="ordered locus">XBJ1_1825</name>
</gene>
<evidence type="ECO:0000313" key="2">
    <source>
        <dbReference type="Proteomes" id="UP000002045"/>
    </source>
</evidence>
<evidence type="ECO:0000313" key="1">
    <source>
        <dbReference type="EMBL" id="CBJ80951.1"/>
    </source>
</evidence>
<dbReference type="STRING" id="406818.XBJ1_1825"/>
<dbReference type="Proteomes" id="UP000002045">
    <property type="component" value="Chromosome"/>
</dbReference>
<protein>
    <submittedName>
        <fullName evidence="1">Uncharacterized protein</fullName>
    </submittedName>
</protein>
<organism evidence="1 2">
    <name type="scientific">Xenorhabdus bovienii (strain SS-2004)</name>
    <name type="common">Xenorhabdus nematophila subsp. bovienii</name>
    <dbReference type="NCBI Taxonomy" id="406818"/>
    <lineage>
        <taxon>Bacteria</taxon>
        <taxon>Pseudomonadati</taxon>
        <taxon>Pseudomonadota</taxon>
        <taxon>Gammaproteobacteria</taxon>
        <taxon>Enterobacterales</taxon>
        <taxon>Morganellaceae</taxon>
        <taxon>Xenorhabdus</taxon>
    </lineage>
</organism>
<dbReference type="EMBL" id="FN667741">
    <property type="protein sequence ID" value="CBJ80951.1"/>
    <property type="molecule type" value="Genomic_DNA"/>
</dbReference>
<dbReference type="AlphaFoldDB" id="D3V2I6"/>